<dbReference type="RefSeq" id="WP_211936241.1">
    <property type="nucleotide sequence ID" value="NZ_CP073078.1"/>
</dbReference>
<feature type="transmembrane region" description="Helical" evidence="1">
    <location>
        <begin position="65"/>
        <end position="86"/>
    </location>
</feature>
<reference evidence="2" key="1">
    <citation type="submission" date="2021-04" db="EMBL/GenBank/DDBJ databases">
        <title>The complete genome sequence of Caulobacter sp. S6.</title>
        <authorList>
            <person name="Tang Y."/>
            <person name="Ouyang W."/>
            <person name="Liu Q."/>
            <person name="Huang B."/>
            <person name="Guo Z."/>
            <person name="Lei P."/>
        </authorList>
    </citation>
    <scope>NUCLEOTIDE SEQUENCE</scope>
    <source>
        <strain evidence="2">S6</strain>
    </source>
</reference>
<organism evidence="2 3">
    <name type="scientific">Phenylobacterium montanum</name>
    <dbReference type="NCBI Taxonomy" id="2823693"/>
    <lineage>
        <taxon>Bacteria</taxon>
        <taxon>Pseudomonadati</taxon>
        <taxon>Pseudomonadota</taxon>
        <taxon>Alphaproteobacteria</taxon>
        <taxon>Caulobacterales</taxon>
        <taxon>Caulobacteraceae</taxon>
        <taxon>Phenylobacterium</taxon>
    </lineage>
</organism>
<dbReference type="AlphaFoldDB" id="A0A975IT75"/>
<gene>
    <name evidence="2" type="ORF">KCG34_13875</name>
</gene>
<keyword evidence="1" id="KW-0812">Transmembrane</keyword>
<evidence type="ECO:0000313" key="2">
    <source>
        <dbReference type="EMBL" id="QUD86189.1"/>
    </source>
</evidence>
<accession>A0A975IT75</accession>
<keyword evidence="3" id="KW-1185">Reference proteome</keyword>
<evidence type="ECO:0000256" key="1">
    <source>
        <dbReference type="SAM" id="Phobius"/>
    </source>
</evidence>
<dbReference type="KEGG" id="caul:KCG34_13875"/>
<dbReference type="EMBL" id="CP073078">
    <property type="protein sequence ID" value="QUD86189.1"/>
    <property type="molecule type" value="Genomic_DNA"/>
</dbReference>
<feature type="transmembrane region" description="Helical" evidence="1">
    <location>
        <begin position="38"/>
        <end position="58"/>
    </location>
</feature>
<dbReference type="Proteomes" id="UP000676409">
    <property type="component" value="Chromosome"/>
</dbReference>
<protein>
    <submittedName>
        <fullName evidence="2">Uncharacterized protein</fullName>
    </submittedName>
</protein>
<keyword evidence="1" id="KW-1133">Transmembrane helix</keyword>
<feature type="transmembrane region" description="Helical" evidence="1">
    <location>
        <begin position="106"/>
        <end position="124"/>
    </location>
</feature>
<name>A0A975IT75_9CAUL</name>
<evidence type="ECO:0000313" key="3">
    <source>
        <dbReference type="Proteomes" id="UP000676409"/>
    </source>
</evidence>
<sequence>MHWPDRELPADWYNLNASQISDPRVHAVSAELAHVAQFYTYQHIAIAIAAAGLAIAALQGRRRIVLSGFLGGFVLPFAMICWLFGVHRMTRIGMALGSNQAVILSWLEPAVLAIVVGTMIRQAWLHHNRNRTT</sequence>
<keyword evidence="1" id="KW-0472">Membrane</keyword>
<proteinExistence type="predicted"/>